<accession>A0AA90KP52</accession>
<proteinExistence type="predicted"/>
<reference evidence="1" key="2">
    <citation type="submission" date="2023-01" db="EMBL/GenBank/DDBJ databases">
        <title>Genomic dissection of endemic carbapenem resistance: metallo-beta-lactamase gene dissemination through clonal, plasmid and integron transfer pathways.</title>
        <authorList>
            <person name="Macesic N."/>
        </authorList>
    </citation>
    <scope>NUCLEOTIDE SEQUENCE</scope>
    <source>
        <strain evidence="1">CPO519</strain>
    </source>
</reference>
<reference evidence="2 3" key="1">
    <citation type="journal article" date="2023" name="Nat. Commun.">
        <title>Genomic dissection of endemic carbapenem resistance reveals metallo-beta-lactamase dissemination through clonal, plasmid and integron transfer.</title>
        <authorList>
            <person name="Macesic N."/>
            <person name="Hawkey J."/>
            <person name="Vezina B."/>
            <person name="Wisniewski J.A."/>
            <person name="Cottingham H."/>
            <person name="Blakeway L.V."/>
            <person name="Harshegyi T."/>
            <person name="Pragastis K."/>
            <person name="Badoordeen G.Z."/>
            <person name="Dennison A."/>
            <person name="Spelman D.W."/>
            <person name="Jenney A.W.J."/>
            <person name="Peleg A.Y."/>
        </authorList>
    </citation>
    <scope>NUCLEOTIDE SEQUENCE [LARGE SCALE GENOMIC DNA]</scope>
    <source>
        <strain evidence="2 3">CPO519</strain>
    </source>
</reference>
<dbReference type="EMBL" id="JARTMM010000076">
    <property type="protein sequence ID" value="MDK4883137.1"/>
    <property type="molecule type" value="Genomic_DNA"/>
</dbReference>
<sequence length="51" mass="5717">MTKQTSYSTELKADEVETTQALDPRDTIMMRTLTEEELELVSGGNVVKAKQ</sequence>
<gene>
    <name evidence="2" type="ORF">P9867_016090</name>
    <name evidence="1" type="ORF">P9867_16020</name>
</gene>
<dbReference type="Proteomes" id="UP001174156">
    <property type="component" value="Unassembled WGS sequence"/>
</dbReference>
<organism evidence="1">
    <name type="scientific">Acinetobacter baumannii</name>
    <dbReference type="NCBI Taxonomy" id="470"/>
    <lineage>
        <taxon>Bacteria</taxon>
        <taxon>Pseudomonadati</taxon>
        <taxon>Pseudomonadota</taxon>
        <taxon>Gammaproteobacteria</taxon>
        <taxon>Moraxellales</taxon>
        <taxon>Moraxellaceae</taxon>
        <taxon>Acinetobacter</taxon>
        <taxon>Acinetobacter calcoaceticus/baumannii complex</taxon>
    </lineage>
</organism>
<evidence type="ECO:0000313" key="3">
    <source>
        <dbReference type="Proteomes" id="UP001174156"/>
    </source>
</evidence>
<reference evidence="2" key="3">
    <citation type="submission" date="2024-01" db="EMBL/GenBank/DDBJ databases">
        <authorList>
            <person name="Macesic N."/>
        </authorList>
    </citation>
    <scope>NUCLEOTIDE SEQUENCE</scope>
    <source>
        <strain evidence="2">CPO519</strain>
    </source>
</reference>
<evidence type="ECO:0000313" key="1">
    <source>
        <dbReference type="EMBL" id="MDK4883137.1"/>
    </source>
</evidence>
<name>A0AA90KP52_ACIBA</name>
<evidence type="ECO:0000313" key="2">
    <source>
        <dbReference type="EMBL" id="MEC5497931.1"/>
    </source>
</evidence>
<protein>
    <submittedName>
        <fullName evidence="1">Uncharacterized protein</fullName>
    </submittedName>
</protein>
<dbReference type="EMBL" id="JARTMM020000001">
    <property type="protein sequence ID" value="MEC5497931.1"/>
    <property type="molecule type" value="Genomic_DNA"/>
</dbReference>
<dbReference type="AlphaFoldDB" id="A0AA90KP52"/>
<comment type="caution">
    <text evidence="1">The sequence shown here is derived from an EMBL/GenBank/DDBJ whole genome shotgun (WGS) entry which is preliminary data.</text>
</comment>